<evidence type="ECO:0000256" key="3">
    <source>
        <dbReference type="ARBA" id="ARBA00022692"/>
    </source>
</evidence>
<dbReference type="InterPro" id="IPR050920">
    <property type="entry name" value="Nematode_rcpt-like_delta"/>
</dbReference>
<feature type="transmembrane region" description="Helical" evidence="6">
    <location>
        <begin position="73"/>
        <end position="94"/>
    </location>
</feature>
<keyword evidence="5 6" id="KW-0472">Membrane</keyword>
<organism evidence="7 8">
    <name type="scientific">Heterorhabditis bacteriophora</name>
    <name type="common">Entomopathogenic nematode worm</name>
    <dbReference type="NCBI Taxonomy" id="37862"/>
    <lineage>
        <taxon>Eukaryota</taxon>
        <taxon>Metazoa</taxon>
        <taxon>Ecdysozoa</taxon>
        <taxon>Nematoda</taxon>
        <taxon>Chromadorea</taxon>
        <taxon>Rhabditida</taxon>
        <taxon>Rhabditina</taxon>
        <taxon>Rhabditomorpha</taxon>
        <taxon>Strongyloidea</taxon>
        <taxon>Heterorhabditidae</taxon>
        <taxon>Heterorhabditis</taxon>
    </lineage>
</organism>
<keyword evidence="4 6" id="KW-1133">Transmembrane helix</keyword>
<sequence length="173" mass="19568">MSCESLHEDLFDRFAIITHGFITCCGIINNMVTIVIPTVLLPILLMKNRLFDKIEAAGLGSTMAETHKQLLKAITVQSMLPLIFVFADLFYFISQLRIFSHPLLENVIFMGLDLIPTLTPLINIYIVQPYRIGLLRCFESAKVIPHFVVLTDSSRSDTEQQRSNQLAPRITST</sequence>
<evidence type="ECO:0000313" key="7">
    <source>
        <dbReference type="Proteomes" id="UP000095283"/>
    </source>
</evidence>
<accession>A0A1I7XP29</accession>
<dbReference type="WBParaSite" id="Hba_19233">
    <property type="protein sequence ID" value="Hba_19233"/>
    <property type="gene ID" value="Hba_19233"/>
</dbReference>
<feature type="transmembrane region" description="Helical" evidence="6">
    <location>
        <begin position="106"/>
        <end position="126"/>
    </location>
</feature>
<evidence type="ECO:0000256" key="1">
    <source>
        <dbReference type="ARBA" id="ARBA00004141"/>
    </source>
</evidence>
<keyword evidence="7" id="KW-1185">Reference proteome</keyword>
<dbReference type="PANTHER" id="PTHR22945:SF96">
    <property type="entry name" value="SERPENTINE RECEPTOR, CLASS D (DELTA)"/>
    <property type="match status" value="1"/>
</dbReference>
<dbReference type="AlphaFoldDB" id="A0A1I7XP29"/>
<evidence type="ECO:0000256" key="6">
    <source>
        <dbReference type="SAM" id="Phobius"/>
    </source>
</evidence>
<evidence type="ECO:0000256" key="4">
    <source>
        <dbReference type="ARBA" id="ARBA00022989"/>
    </source>
</evidence>
<dbReference type="GO" id="GO:0016020">
    <property type="term" value="C:membrane"/>
    <property type="evidence" value="ECO:0007669"/>
    <property type="project" value="UniProtKB-SubCell"/>
</dbReference>
<dbReference type="InterPro" id="IPR019421">
    <property type="entry name" value="7TM_GPCR_serpentine_rcpt_Srd"/>
</dbReference>
<evidence type="ECO:0000256" key="5">
    <source>
        <dbReference type="ARBA" id="ARBA00023136"/>
    </source>
</evidence>
<comment type="subcellular location">
    <subcellularLocation>
        <location evidence="1">Membrane</location>
        <topology evidence="1">Multi-pass membrane protein</topology>
    </subcellularLocation>
</comment>
<name>A0A1I7XP29_HETBA</name>
<feature type="transmembrane region" description="Helical" evidence="6">
    <location>
        <begin position="20"/>
        <end position="45"/>
    </location>
</feature>
<dbReference type="Pfam" id="PF10317">
    <property type="entry name" value="7TM_GPCR_Srd"/>
    <property type="match status" value="1"/>
</dbReference>
<evidence type="ECO:0000256" key="2">
    <source>
        <dbReference type="ARBA" id="ARBA00009166"/>
    </source>
</evidence>
<proteinExistence type="inferred from homology"/>
<dbReference type="Proteomes" id="UP000095283">
    <property type="component" value="Unplaced"/>
</dbReference>
<keyword evidence="3 6" id="KW-0812">Transmembrane</keyword>
<protein>
    <submittedName>
        <fullName evidence="8">G protein-coupled receptor</fullName>
    </submittedName>
</protein>
<dbReference type="PANTHER" id="PTHR22945">
    <property type="entry name" value="SERPENTINE RECEPTOR, CLASS D DELTA"/>
    <property type="match status" value="1"/>
</dbReference>
<evidence type="ECO:0000313" key="8">
    <source>
        <dbReference type="WBParaSite" id="Hba_19233"/>
    </source>
</evidence>
<comment type="similarity">
    <text evidence="2">Belongs to the nematode receptor-like protein srd family.</text>
</comment>
<reference evidence="8" key="1">
    <citation type="submission" date="2016-11" db="UniProtKB">
        <authorList>
            <consortium name="WormBaseParasite"/>
        </authorList>
    </citation>
    <scope>IDENTIFICATION</scope>
</reference>